<feature type="transmembrane region" description="Helical" evidence="7">
    <location>
        <begin position="149"/>
        <end position="170"/>
    </location>
</feature>
<feature type="transmembrane region" description="Helical" evidence="7">
    <location>
        <begin position="57"/>
        <end position="84"/>
    </location>
</feature>
<keyword evidence="6 7" id="KW-0472">Membrane</keyword>
<evidence type="ECO:0000313" key="9">
    <source>
        <dbReference type="EMBL" id="SEA65249.1"/>
    </source>
</evidence>
<accession>A0A1H4CYG4</accession>
<dbReference type="CDD" id="cd06261">
    <property type="entry name" value="TM_PBP2"/>
    <property type="match status" value="1"/>
</dbReference>
<dbReference type="AlphaFoldDB" id="A0A1H4CYG4"/>
<evidence type="ECO:0000256" key="5">
    <source>
        <dbReference type="ARBA" id="ARBA00022989"/>
    </source>
</evidence>
<dbReference type="InterPro" id="IPR000515">
    <property type="entry name" value="MetI-like"/>
</dbReference>
<dbReference type="PANTHER" id="PTHR30183:SF3">
    <property type="entry name" value="MOLYBDENUM TRANSPORT SYSTEM PERMEASE PROTEIN MODB"/>
    <property type="match status" value="1"/>
</dbReference>
<evidence type="ECO:0000256" key="1">
    <source>
        <dbReference type="ARBA" id="ARBA00004651"/>
    </source>
</evidence>
<organism evidence="9 10">
    <name type="scientific">Psychroflexus halocasei</name>
    <dbReference type="NCBI Taxonomy" id="908615"/>
    <lineage>
        <taxon>Bacteria</taxon>
        <taxon>Pseudomonadati</taxon>
        <taxon>Bacteroidota</taxon>
        <taxon>Flavobacteriia</taxon>
        <taxon>Flavobacteriales</taxon>
        <taxon>Flavobacteriaceae</taxon>
        <taxon>Psychroflexus</taxon>
    </lineage>
</organism>
<dbReference type="Gene3D" id="1.10.3720.10">
    <property type="entry name" value="MetI-like"/>
    <property type="match status" value="1"/>
</dbReference>
<evidence type="ECO:0000256" key="7">
    <source>
        <dbReference type="RuleBase" id="RU363032"/>
    </source>
</evidence>
<gene>
    <name evidence="9" type="ORF">SAMN05421540_10931</name>
</gene>
<dbReference type="STRING" id="908615.SAMN05421540_10931"/>
<reference evidence="9 10" key="1">
    <citation type="submission" date="2016-10" db="EMBL/GenBank/DDBJ databases">
        <authorList>
            <person name="de Groot N.N."/>
        </authorList>
    </citation>
    <scope>NUCLEOTIDE SEQUENCE [LARGE SCALE GENOMIC DNA]</scope>
    <source>
        <strain evidence="9 10">DSM 23581</strain>
    </source>
</reference>
<evidence type="ECO:0000256" key="4">
    <source>
        <dbReference type="ARBA" id="ARBA00022692"/>
    </source>
</evidence>
<comment type="similarity">
    <text evidence="7">Belongs to the binding-protein-dependent transport system permease family.</text>
</comment>
<feature type="transmembrane region" description="Helical" evidence="7">
    <location>
        <begin position="96"/>
        <end position="117"/>
    </location>
</feature>
<evidence type="ECO:0000256" key="6">
    <source>
        <dbReference type="ARBA" id="ARBA00023136"/>
    </source>
</evidence>
<keyword evidence="5 7" id="KW-1133">Transmembrane helix</keyword>
<dbReference type="PANTHER" id="PTHR30183">
    <property type="entry name" value="MOLYBDENUM TRANSPORT SYSTEM PERMEASE PROTEIN MODB"/>
    <property type="match status" value="1"/>
</dbReference>
<dbReference type="GO" id="GO:0005886">
    <property type="term" value="C:plasma membrane"/>
    <property type="evidence" value="ECO:0007669"/>
    <property type="project" value="UniProtKB-SubCell"/>
</dbReference>
<feature type="transmembrane region" description="Helical" evidence="7">
    <location>
        <begin position="257"/>
        <end position="283"/>
    </location>
</feature>
<evidence type="ECO:0000256" key="2">
    <source>
        <dbReference type="ARBA" id="ARBA00022448"/>
    </source>
</evidence>
<keyword evidence="2 7" id="KW-0813">Transport</keyword>
<dbReference type="SUPFAM" id="SSF161098">
    <property type="entry name" value="MetI-like"/>
    <property type="match status" value="1"/>
</dbReference>
<evidence type="ECO:0000313" key="10">
    <source>
        <dbReference type="Proteomes" id="UP000198820"/>
    </source>
</evidence>
<dbReference type="Pfam" id="PF00528">
    <property type="entry name" value="BPD_transp_1"/>
    <property type="match status" value="1"/>
</dbReference>
<dbReference type="InterPro" id="IPR035906">
    <property type="entry name" value="MetI-like_sf"/>
</dbReference>
<keyword evidence="3" id="KW-1003">Cell membrane</keyword>
<protein>
    <submittedName>
        <fullName evidence="9">Putative spermidine/putrescine transport system permease protein</fullName>
    </submittedName>
</protein>
<comment type="subcellular location">
    <subcellularLocation>
        <location evidence="1 7">Cell membrane</location>
        <topology evidence="1 7">Multi-pass membrane protein</topology>
    </subcellularLocation>
</comment>
<evidence type="ECO:0000256" key="3">
    <source>
        <dbReference type="ARBA" id="ARBA00022475"/>
    </source>
</evidence>
<dbReference type="RefSeq" id="WP_234953141.1">
    <property type="nucleotide sequence ID" value="NZ_FNQF01000009.1"/>
</dbReference>
<feature type="domain" description="ABC transmembrane type-1" evidence="8">
    <location>
        <begin position="63"/>
        <end position="275"/>
    </location>
</feature>
<sequence length="289" mass="33418">MNLKFTYTKLLRVIFLMLILLPTLAGFTYALLYSFGLTGLLSEGFTLKHWTETLSDFYAWKSIGFSLMIAMISVFISFWISLFLVLKLTKDFQKKWFHRLIFVPLCFPATVMALYVLQTFSKSGFFSRISYQLGFIDQIESFPELTNDAYGIGIMLTSVLMVFPFFTIYIKNIFDAEKLNEYQQLSQSLGASSLQTFWKISLPILWRKSKLTLMLYIIFVMGSYEVPLLLGRQNPQMITPRIVDKAQRFNLQDIPQAYAMALMYLGVVLILILVTSASFVQFFKRKSDA</sequence>
<name>A0A1H4CYG4_9FLAO</name>
<dbReference type="EMBL" id="FNQF01000009">
    <property type="protein sequence ID" value="SEA65249.1"/>
    <property type="molecule type" value="Genomic_DNA"/>
</dbReference>
<dbReference type="Proteomes" id="UP000198820">
    <property type="component" value="Unassembled WGS sequence"/>
</dbReference>
<feature type="transmembrane region" description="Helical" evidence="7">
    <location>
        <begin position="211"/>
        <end position="230"/>
    </location>
</feature>
<keyword evidence="10" id="KW-1185">Reference proteome</keyword>
<dbReference type="GO" id="GO:0055085">
    <property type="term" value="P:transmembrane transport"/>
    <property type="evidence" value="ECO:0007669"/>
    <property type="project" value="InterPro"/>
</dbReference>
<feature type="transmembrane region" description="Helical" evidence="7">
    <location>
        <begin position="12"/>
        <end position="37"/>
    </location>
</feature>
<evidence type="ECO:0000259" key="8">
    <source>
        <dbReference type="PROSITE" id="PS50928"/>
    </source>
</evidence>
<dbReference type="PROSITE" id="PS50928">
    <property type="entry name" value="ABC_TM1"/>
    <property type="match status" value="1"/>
</dbReference>
<proteinExistence type="inferred from homology"/>
<keyword evidence="4 7" id="KW-0812">Transmembrane</keyword>